<protein>
    <recommendedName>
        <fullName evidence="3">Acylamino-acid-releasing enzyme N-terminal domain-containing protein</fullName>
    </recommendedName>
</protein>
<reference evidence="4" key="1">
    <citation type="submission" date="2021-06" db="EMBL/GenBank/DDBJ databases">
        <authorList>
            <person name="Hodson N. C."/>
            <person name="Mongue J. A."/>
            <person name="Jaron S. K."/>
        </authorList>
    </citation>
    <scope>NUCLEOTIDE SEQUENCE</scope>
</reference>
<organism evidence="4 5">
    <name type="scientific">Allacma fusca</name>
    <dbReference type="NCBI Taxonomy" id="39272"/>
    <lineage>
        <taxon>Eukaryota</taxon>
        <taxon>Metazoa</taxon>
        <taxon>Ecdysozoa</taxon>
        <taxon>Arthropoda</taxon>
        <taxon>Hexapoda</taxon>
        <taxon>Collembola</taxon>
        <taxon>Symphypleona</taxon>
        <taxon>Sminthuridae</taxon>
        <taxon>Allacma</taxon>
    </lineage>
</organism>
<evidence type="ECO:0000259" key="3">
    <source>
        <dbReference type="Pfam" id="PF19283"/>
    </source>
</evidence>
<dbReference type="PANTHER" id="PTHR42776:SF4">
    <property type="entry name" value="ACYLAMINO-ACID-RELEASING ENZYME"/>
    <property type="match status" value="1"/>
</dbReference>
<dbReference type="EMBL" id="CAJVCH010571398">
    <property type="protein sequence ID" value="CAG7837417.1"/>
    <property type="molecule type" value="Genomic_DNA"/>
</dbReference>
<evidence type="ECO:0000313" key="5">
    <source>
        <dbReference type="Proteomes" id="UP000708208"/>
    </source>
</evidence>
<name>A0A8J2Q1X5_9HEXA</name>
<keyword evidence="2" id="KW-0378">Hydrolase</keyword>
<comment type="similarity">
    <text evidence="1">Belongs to the peptidase S9C family.</text>
</comment>
<keyword evidence="5" id="KW-1185">Reference proteome</keyword>
<dbReference type="GO" id="GO:0004252">
    <property type="term" value="F:serine-type endopeptidase activity"/>
    <property type="evidence" value="ECO:0007669"/>
    <property type="project" value="TreeGrafter"/>
</dbReference>
<evidence type="ECO:0000256" key="2">
    <source>
        <dbReference type="ARBA" id="ARBA00022801"/>
    </source>
</evidence>
<evidence type="ECO:0000256" key="1">
    <source>
        <dbReference type="ARBA" id="ARBA00010040"/>
    </source>
</evidence>
<dbReference type="InterPro" id="IPR045550">
    <property type="entry name" value="AARE_N"/>
</dbReference>
<dbReference type="OrthoDB" id="416344at2759"/>
<dbReference type="Pfam" id="PF19283">
    <property type="entry name" value="APEH_N"/>
    <property type="match status" value="1"/>
</dbReference>
<sequence length="314" mass="35824">MLAVSRHCRPDRLYSLVKTLVSGEWSIVKTIHQLTMEESLPTGRTKTSVSAWVDAVKVPTIKQGQLFEDERAYLIASEWGVDNLATKKSVTFLKYYTLLKPLGAPVQSLIKESERIIVETPPTPIESKLTAYSQSGRRKAVLVEVGSGSDAYDILQIWNQNSMEKTYDLKELGAHKAIYSSGSWGSTMVWNPEEKKILYLAEKKVRKSDPFFTSYSRRKLDDPDPDDKENMARGHEYDFRQTWGEQLENSYNTIAVVLDIDTDGFRYFTLPNNDFACDLQWVGNNSFIGLSLTDSVWRLGLIYCANRESRIFQC</sequence>
<gene>
    <name evidence="4" type="ORF">AFUS01_LOCUS46535</name>
</gene>
<proteinExistence type="inferred from homology"/>
<feature type="non-terminal residue" evidence="4">
    <location>
        <position position="314"/>
    </location>
</feature>
<dbReference type="AlphaFoldDB" id="A0A8J2Q1X5"/>
<feature type="domain" description="Acylamino-acid-releasing enzyme N-terminal" evidence="3">
    <location>
        <begin position="119"/>
        <end position="312"/>
    </location>
</feature>
<accession>A0A8J2Q1X5</accession>
<feature type="non-terminal residue" evidence="4">
    <location>
        <position position="1"/>
    </location>
</feature>
<comment type="caution">
    <text evidence="4">The sequence shown here is derived from an EMBL/GenBank/DDBJ whole genome shotgun (WGS) entry which is preliminary data.</text>
</comment>
<evidence type="ECO:0000313" key="4">
    <source>
        <dbReference type="EMBL" id="CAG7837417.1"/>
    </source>
</evidence>
<dbReference type="PANTHER" id="PTHR42776">
    <property type="entry name" value="SERINE PEPTIDASE S9 FAMILY MEMBER"/>
    <property type="match status" value="1"/>
</dbReference>
<dbReference type="Proteomes" id="UP000708208">
    <property type="component" value="Unassembled WGS sequence"/>
</dbReference>